<feature type="domain" description="A to I editase" evidence="2">
    <location>
        <begin position="275"/>
        <end position="602"/>
    </location>
</feature>
<name>A0AAN5C728_9BILA</name>
<dbReference type="PROSITE" id="PS50141">
    <property type="entry name" value="A_DEAMIN_EDITASE"/>
    <property type="match status" value="1"/>
</dbReference>
<dbReference type="GO" id="GO:0008251">
    <property type="term" value="F:tRNA-specific adenosine deaminase activity"/>
    <property type="evidence" value="ECO:0007669"/>
    <property type="project" value="TreeGrafter"/>
</dbReference>
<dbReference type="SUPFAM" id="SSF54768">
    <property type="entry name" value="dsRNA-binding domain-like"/>
    <property type="match status" value="1"/>
</dbReference>
<dbReference type="PANTHER" id="PTHR10910:SF62">
    <property type="entry name" value="AT07585P-RELATED"/>
    <property type="match status" value="1"/>
</dbReference>
<dbReference type="SMART" id="SM00552">
    <property type="entry name" value="ADEAMc"/>
    <property type="match status" value="1"/>
</dbReference>
<dbReference type="AlphaFoldDB" id="A0AAN5C728"/>
<dbReference type="Pfam" id="PF02137">
    <property type="entry name" value="A_deamin"/>
    <property type="match status" value="1"/>
</dbReference>
<dbReference type="GO" id="GO:0006382">
    <property type="term" value="P:adenosine to inosine editing"/>
    <property type="evidence" value="ECO:0007669"/>
    <property type="project" value="TreeGrafter"/>
</dbReference>
<feature type="compositionally biased region" description="Basic and acidic residues" evidence="1">
    <location>
        <begin position="1"/>
        <end position="49"/>
    </location>
</feature>
<dbReference type="GO" id="GO:0005730">
    <property type="term" value="C:nucleolus"/>
    <property type="evidence" value="ECO:0007669"/>
    <property type="project" value="TreeGrafter"/>
</dbReference>
<sequence>KRARVVDEEAKEEGEKKKKEEEEKGGGEKKVKEEEEEMKEGKEEEKSEEPGWIGELTAVNKALLRSFINNEIDEVRAMVEGKEHLKSASSLLFELLVGLFKCPSRFVVGGSTGAFRCSLSLGATIVSSCPHKNKKVAKAECARRAIRALLSMSVNSFWTVKVEATVVPKVEVTVVPRGDTVAANGVEKGAKEEGENGLESELKSSGACAGFSCEVQRPRSTGQMAQTRLSNMMQEQAYALFYKLAETCPAAANTHRVLAAMFLMDRSAEKLHCVSLATGNKCIKACSLSFEGQAVHDCHAEILTRRGLMRWLYTQVQLAQKSPDNSALVRSAGEGEGGGAGKLRLRKRFSLHLFISTAPCGDGRVYQFGGKKSKDYRNVGRLRHKIEDGEGTVLGEKDDEQLSIDSFMMGQRLRTMSCSDKVLKWNVMGLQGSLLSHFLHPVYLSSLTLAHFTRESCIARACFGRVEGFKPSQPEYTVNSSLGLFGSTFVLPSSMSHSRPKSCSVSANWNATDEGVELIDTRTGRALQAKDMGLGAATSRLSKISMLSRFASLTPGSGKIEYSDAKRCSTSYLLTQHEFLRFLEDEKKLGKWQKKPNDFSQLEIE</sequence>
<accession>A0AAN5C728</accession>
<reference evidence="4" key="1">
    <citation type="submission" date="2022-10" db="EMBL/GenBank/DDBJ databases">
        <title>Genome assembly of Pristionchus species.</title>
        <authorList>
            <person name="Yoshida K."/>
            <person name="Sommer R.J."/>
        </authorList>
    </citation>
    <scope>NUCLEOTIDE SEQUENCE [LARGE SCALE GENOMIC DNA]</scope>
    <source>
        <strain evidence="4">RS5460</strain>
    </source>
</reference>
<feature type="region of interest" description="Disordered" evidence="1">
    <location>
        <begin position="1"/>
        <end position="50"/>
    </location>
</feature>
<proteinExistence type="predicted"/>
<dbReference type="InterPro" id="IPR002466">
    <property type="entry name" value="A_deamin"/>
</dbReference>
<dbReference type="GO" id="GO:0003725">
    <property type="term" value="F:double-stranded RNA binding"/>
    <property type="evidence" value="ECO:0007669"/>
    <property type="project" value="TreeGrafter"/>
</dbReference>
<dbReference type="GO" id="GO:0003726">
    <property type="term" value="F:double-stranded RNA adenosine deaminase activity"/>
    <property type="evidence" value="ECO:0007669"/>
    <property type="project" value="TreeGrafter"/>
</dbReference>
<organism evidence="3 4">
    <name type="scientific">Pristionchus mayeri</name>
    <dbReference type="NCBI Taxonomy" id="1317129"/>
    <lineage>
        <taxon>Eukaryota</taxon>
        <taxon>Metazoa</taxon>
        <taxon>Ecdysozoa</taxon>
        <taxon>Nematoda</taxon>
        <taxon>Chromadorea</taxon>
        <taxon>Rhabditida</taxon>
        <taxon>Rhabditina</taxon>
        <taxon>Diplogasteromorpha</taxon>
        <taxon>Diplogasteroidea</taxon>
        <taxon>Neodiplogasteridae</taxon>
        <taxon>Pristionchus</taxon>
    </lineage>
</organism>
<dbReference type="EMBL" id="BTRK01000003">
    <property type="protein sequence ID" value="GMR39873.1"/>
    <property type="molecule type" value="Genomic_DNA"/>
</dbReference>
<gene>
    <name evidence="3" type="ORF">PMAYCL1PPCAC_10068</name>
</gene>
<dbReference type="GO" id="GO:0006396">
    <property type="term" value="P:RNA processing"/>
    <property type="evidence" value="ECO:0007669"/>
    <property type="project" value="InterPro"/>
</dbReference>
<protein>
    <recommendedName>
        <fullName evidence="2">A to I editase domain-containing protein</fullName>
    </recommendedName>
</protein>
<dbReference type="Proteomes" id="UP001328107">
    <property type="component" value="Unassembled WGS sequence"/>
</dbReference>
<evidence type="ECO:0000313" key="3">
    <source>
        <dbReference type="EMBL" id="GMR39873.1"/>
    </source>
</evidence>
<keyword evidence="4" id="KW-1185">Reference proteome</keyword>
<dbReference type="GO" id="GO:0005737">
    <property type="term" value="C:cytoplasm"/>
    <property type="evidence" value="ECO:0007669"/>
    <property type="project" value="TreeGrafter"/>
</dbReference>
<dbReference type="PANTHER" id="PTHR10910">
    <property type="entry name" value="EUKARYOTE SPECIFIC DSRNA BINDING PROTEIN"/>
    <property type="match status" value="1"/>
</dbReference>
<comment type="caution">
    <text evidence="3">The sequence shown here is derived from an EMBL/GenBank/DDBJ whole genome shotgun (WGS) entry which is preliminary data.</text>
</comment>
<evidence type="ECO:0000259" key="2">
    <source>
        <dbReference type="PROSITE" id="PS50141"/>
    </source>
</evidence>
<evidence type="ECO:0000256" key="1">
    <source>
        <dbReference type="SAM" id="MobiDB-lite"/>
    </source>
</evidence>
<feature type="non-terminal residue" evidence="3">
    <location>
        <position position="1"/>
    </location>
</feature>
<evidence type="ECO:0000313" key="4">
    <source>
        <dbReference type="Proteomes" id="UP001328107"/>
    </source>
</evidence>